<dbReference type="Pfam" id="PF00560">
    <property type="entry name" value="LRR_1"/>
    <property type="match status" value="4"/>
</dbReference>
<evidence type="ECO:0000256" key="5">
    <source>
        <dbReference type="ARBA" id="ARBA00022475"/>
    </source>
</evidence>
<proteinExistence type="inferred from homology"/>
<feature type="transmembrane region" description="Helical" evidence="15">
    <location>
        <begin position="455"/>
        <end position="480"/>
    </location>
</feature>
<comment type="similarity">
    <text evidence="3">Belongs to the RLP family.</text>
</comment>
<keyword evidence="10" id="KW-0677">Repeat</keyword>
<evidence type="ECO:0000256" key="8">
    <source>
        <dbReference type="ARBA" id="ARBA00022692"/>
    </source>
</evidence>
<keyword evidence="6" id="KW-0134">Cell wall</keyword>
<comment type="caution">
    <text evidence="16">The sequence shown here is derived from an EMBL/GenBank/DDBJ whole genome shotgun (WGS) entry which is preliminary data.</text>
</comment>
<keyword evidence="14" id="KW-0325">Glycoprotein</keyword>
<keyword evidence="16" id="KW-0418">Kinase</keyword>
<dbReference type="GO" id="GO:0016301">
    <property type="term" value="F:kinase activity"/>
    <property type="evidence" value="ECO:0007669"/>
    <property type="project" value="UniProtKB-KW"/>
</dbReference>
<dbReference type="PRINTS" id="PR00807">
    <property type="entry name" value="AMBALLERGEN"/>
</dbReference>
<evidence type="ECO:0000256" key="11">
    <source>
        <dbReference type="ARBA" id="ARBA00022989"/>
    </source>
</evidence>
<dbReference type="ExpressionAtlas" id="A0A2K3PEN8">
    <property type="expression patterns" value="baseline"/>
</dbReference>
<evidence type="ECO:0000256" key="7">
    <source>
        <dbReference type="ARBA" id="ARBA00022614"/>
    </source>
</evidence>
<dbReference type="FunFam" id="3.80.10.10:FF:000111">
    <property type="entry name" value="LRR receptor-like serine/threonine-protein kinase ERECTA"/>
    <property type="match status" value="1"/>
</dbReference>
<gene>
    <name evidence="16" type="ORF">L195_g010429</name>
</gene>
<dbReference type="AlphaFoldDB" id="A0A2K3PEN8"/>
<keyword evidence="6" id="KW-0964">Secreted</keyword>
<organism evidence="16 17">
    <name type="scientific">Trifolium pratense</name>
    <name type="common">Red clover</name>
    <dbReference type="NCBI Taxonomy" id="57577"/>
    <lineage>
        <taxon>Eukaryota</taxon>
        <taxon>Viridiplantae</taxon>
        <taxon>Streptophyta</taxon>
        <taxon>Embryophyta</taxon>
        <taxon>Tracheophyta</taxon>
        <taxon>Spermatophyta</taxon>
        <taxon>Magnoliopsida</taxon>
        <taxon>eudicotyledons</taxon>
        <taxon>Gunneridae</taxon>
        <taxon>Pentapetalae</taxon>
        <taxon>rosids</taxon>
        <taxon>fabids</taxon>
        <taxon>Fabales</taxon>
        <taxon>Fabaceae</taxon>
        <taxon>Papilionoideae</taxon>
        <taxon>50 kb inversion clade</taxon>
        <taxon>NPAAA clade</taxon>
        <taxon>Hologalegina</taxon>
        <taxon>IRL clade</taxon>
        <taxon>Trifolieae</taxon>
        <taxon>Trifolium</taxon>
    </lineage>
</organism>
<evidence type="ECO:0000256" key="13">
    <source>
        <dbReference type="ARBA" id="ARBA00023170"/>
    </source>
</evidence>
<dbReference type="SUPFAM" id="SSF52058">
    <property type="entry name" value="L domain-like"/>
    <property type="match status" value="1"/>
</dbReference>
<name>A0A2K3PEN8_TRIPR</name>
<reference evidence="16 17" key="1">
    <citation type="journal article" date="2014" name="Am. J. Bot.">
        <title>Genome assembly and annotation for red clover (Trifolium pratense; Fabaceae).</title>
        <authorList>
            <person name="Istvanek J."/>
            <person name="Jaros M."/>
            <person name="Krenek A."/>
            <person name="Repkova J."/>
        </authorList>
    </citation>
    <scope>NUCLEOTIDE SEQUENCE [LARGE SCALE GENOMIC DNA]</scope>
    <source>
        <strain evidence="17">cv. Tatra</strain>
        <tissue evidence="16">Young leaves</tissue>
    </source>
</reference>
<keyword evidence="12 15" id="KW-0472">Membrane</keyword>
<dbReference type="InterPro" id="IPR001611">
    <property type="entry name" value="Leu-rich_rpt"/>
</dbReference>
<dbReference type="EMBL" id="ASHM01006328">
    <property type="protein sequence ID" value="PNY13763.1"/>
    <property type="molecule type" value="Genomic_DNA"/>
</dbReference>
<dbReference type="GO" id="GO:0005886">
    <property type="term" value="C:plasma membrane"/>
    <property type="evidence" value="ECO:0007669"/>
    <property type="project" value="UniProtKB-SubCell"/>
</dbReference>
<dbReference type="PANTHER" id="PTHR27004">
    <property type="entry name" value="RECEPTOR-LIKE PROTEIN 12 ISOFORM X1"/>
    <property type="match status" value="1"/>
</dbReference>
<keyword evidence="5" id="KW-1003">Cell membrane</keyword>
<reference evidence="16 17" key="2">
    <citation type="journal article" date="2017" name="Front. Plant Sci.">
        <title>Gene Classification and Mining of Molecular Markers Useful in Red Clover (Trifolium pratense) Breeding.</title>
        <authorList>
            <person name="Istvanek J."/>
            <person name="Dluhosova J."/>
            <person name="Dluhos P."/>
            <person name="Patkova L."/>
            <person name="Nedelnik J."/>
            <person name="Repkova J."/>
        </authorList>
    </citation>
    <scope>NUCLEOTIDE SEQUENCE [LARGE SCALE GENOMIC DNA]</scope>
    <source>
        <strain evidence="17">cv. Tatra</strain>
        <tissue evidence="16">Young leaves</tissue>
    </source>
</reference>
<keyword evidence="13 16" id="KW-0675">Receptor</keyword>
<evidence type="ECO:0000256" key="12">
    <source>
        <dbReference type="ARBA" id="ARBA00023136"/>
    </source>
</evidence>
<evidence type="ECO:0000256" key="15">
    <source>
        <dbReference type="SAM" id="Phobius"/>
    </source>
</evidence>
<keyword evidence="7" id="KW-0433">Leucine-rich repeat</keyword>
<sequence length="490" mass="54991">MPRCRWGFVHVLNNDYTHWIMYAIGGSSGPTILSQGNRFIAPDNNAAKFVTHRDYASQDVWSKWQWTSQDDFFMNGAQFVQSGSPIKNLPFKKGYLMKPRHGREANRLTRVFDLPNLKVLDLRYNPNLKGRLPEFHSSSLTKLALDQTGFYGTLPISLKDNKFRGDPSASLANLTKLSILNVGFNDFTADTISWIGEIFPSICNLKSLVHLELSYNNLSGNVLSCLGNSSRSLEVLMLKGNKLSGLIPQTYQMENNLQMIDLSNNNLHGPLPRTLVNNRRLKYFEEMIQSWKAMKTSNTSQLQYEQEVVYLSLIAIDISSNKISGEIPQVIGDLKDLVFLNLSNNILTGHIPSSLGKLSNLEASDLSLNSFSGNLPQQLTQLTFLEFFNVSFNNLSGPIPQHKQFATFQGNSFEGNQGLCGDQLLKKCTIDHSEPSPFTPSTFERVHESESFFEFGWKIVLIGFIVGLVAGVALGSTFSLQVLEWLERVL</sequence>
<evidence type="ECO:0000256" key="1">
    <source>
        <dbReference type="ARBA" id="ARBA00004191"/>
    </source>
</evidence>
<evidence type="ECO:0000256" key="14">
    <source>
        <dbReference type="ARBA" id="ARBA00023180"/>
    </source>
</evidence>
<accession>A0A2K3PEN8</accession>
<protein>
    <submittedName>
        <fullName evidence="16">Receptor-like protein kinase</fullName>
    </submittedName>
</protein>
<dbReference type="Proteomes" id="UP000236291">
    <property type="component" value="Unassembled WGS sequence"/>
</dbReference>
<keyword evidence="16" id="KW-0808">Transferase</keyword>
<dbReference type="InterPro" id="IPR018082">
    <property type="entry name" value="AmbAllergen"/>
</dbReference>
<evidence type="ECO:0000256" key="6">
    <source>
        <dbReference type="ARBA" id="ARBA00022512"/>
    </source>
</evidence>
<dbReference type="InterPro" id="IPR032675">
    <property type="entry name" value="LRR_dom_sf"/>
</dbReference>
<evidence type="ECO:0000256" key="2">
    <source>
        <dbReference type="ARBA" id="ARBA00004251"/>
    </source>
</evidence>
<dbReference type="InterPro" id="IPR012334">
    <property type="entry name" value="Pectin_lyas_fold"/>
</dbReference>
<keyword evidence="9" id="KW-0732">Signal</keyword>
<keyword evidence="11 15" id="KW-1133">Transmembrane helix</keyword>
<evidence type="ECO:0000256" key="9">
    <source>
        <dbReference type="ARBA" id="ARBA00022729"/>
    </source>
</evidence>
<evidence type="ECO:0000313" key="16">
    <source>
        <dbReference type="EMBL" id="PNY13763.1"/>
    </source>
</evidence>
<dbReference type="Gene3D" id="2.160.20.10">
    <property type="entry name" value="Single-stranded right-handed beta-helix, Pectin lyase-like"/>
    <property type="match status" value="1"/>
</dbReference>
<evidence type="ECO:0000313" key="17">
    <source>
        <dbReference type="Proteomes" id="UP000236291"/>
    </source>
</evidence>
<dbReference type="PANTHER" id="PTHR27004:SF460">
    <property type="entry name" value="RECEPTOR-LIKE PROTEIN 33"/>
    <property type="match status" value="1"/>
</dbReference>
<evidence type="ECO:0000256" key="10">
    <source>
        <dbReference type="ARBA" id="ARBA00022737"/>
    </source>
</evidence>
<dbReference type="SUPFAM" id="SSF51126">
    <property type="entry name" value="Pectin lyase-like"/>
    <property type="match status" value="1"/>
</dbReference>
<dbReference type="Gene3D" id="3.80.10.10">
    <property type="entry name" value="Ribonuclease Inhibitor"/>
    <property type="match status" value="2"/>
</dbReference>
<dbReference type="STRING" id="57577.A0A2K3PEN8"/>
<comment type="similarity">
    <text evidence="4">Belongs to the polysaccharide lyase 1 family.</text>
</comment>
<dbReference type="InterPro" id="IPR011050">
    <property type="entry name" value="Pectin_lyase_fold/virulence"/>
</dbReference>
<keyword evidence="8 15" id="KW-0812">Transmembrane</keyword>
<comment type="subcellular location">
    <subcellularLocation>
        <location evidence="2">Cell membrane</location>
        <topology evidence="2">Single-pass type I membrane protein</topology>
    </subcellularLocation>
    <subcellularLocation>
        <location evidence="1">Secreted</location>
        <location evidence="1">Cell wall</location>
    </subcellularLocation>
</comment>
<evidence type="ECO:0000256" key="4">
    <source>
        <dbReference type="ARBA" id="ARBA00010980"/>
    </source>
</evidence>
<evidence type="ECO:0000256" key="3">
    <source>
        <dbReference type="ARBA" id="ARBA00009592"/>
    </source>
</evidence>